<name>X0YU10_9ZZZZ</name>
<gene>
    <name evidence="1" type="ORF">S01H1_77585</name>
</gene>
<reference evidence="1" key="1">
    <citation type="journal article" date="2014" name="Front. Microbiol.">
        <title>High frequency of phylogenetically diverse reductive dehalogenase-homologous genes in deep subseafloor sedimentary metagenomes.</title>
        <authorList>
            <person name="Kawai M."/>
            <person name="Futagami T."/>
            <person name="Toyoda A."/>
            <person name="Takaki Y."/>
            <person name="Nishi S."/>
            <person name="Hori S."/>
            <person name="Arai W."/>
            <person name="Tsubouchi T."/>
            <person name="Morono Y."/>
            <person name="Uchiyama I."/>
            <person name="Ito T."/>
            <person name="Fujiyama A."/>
            <person name="Inagaki F."/>
            <person name="Takami H."/>
        </authorList>
    </citation>
    <scope>NUCLEOTIDE SEQUENCE</scope>
    <source>
        <strain evidence="1">Expedition CK06-06</strain>
    </source>
</reference>
<feature type="non-terminal residue" evidence="1">
    <location>
        <position position="33"/>
    </location>
</feature>
<accession>X0YU10</accession>
<dbReference type="EMBL" id="BARS01052155">
    <property type="protein sequence ID" value="GAG51828.1"/>
    <property type="molecule type" value="Genomic_DNA"/>
</dbReference>
<comment type="caution">
    <text evidence="1">The sequence shown here is derived from an EMBL/GenBank/DDBJ whole genome shotgun (WGS) entry which is preliminary data.</text>
</comment>
<organism evidence="1">
    <name type="scientific">marine sediment metagenome</name>
    <dbReference type="NCBI Taxonomy" id="412755"/>
    <lineage>
        <taxon>unclassified sequences</taxon>
        <taxon>metagenomes</taxon>
        <taxon>ecological metagenomes</taxon>
    </lineage>
</organism>
<proteinExistence type="predicted"/>
<dbReference type="AlphaFoldDB" id="X0YU10"/>
<sequence length="33" mass="4012">MMEEEKLLCKNCEHRICFWESRVAINKTLGRQD</sequence>
<evidence type="ECO:0000313" key="1">
    <source>
        <dbReference type="EMBL" id="GAG51828.1"/>
    </source>
</evidence>
<protein>
    <submittedName>
        <fullName evidence="1">Uncharacterized protein</fullName>
    </submittedName>
</protein>